<dbReference type="PANTHER" id="PTHR42833">
    <property type="entry name" value="URIDYLATE KINASE"/>
    <property type="match status" value="1"/>
</dbReference>
<dbReference type="PANTHER" id="PTHR42833:SF4">
    <property type="entry name" value="URIDYLATE KINASE PUMPKIN, CHLOROPLASTIC"/>
    <property type="match status" value="1"/>
</dbReference>
<comment type="function">
    <text evidence="11">Catalyzes the reversible phosphorylation of UMP to UDP.</text>
</comment>
<sequence length="242" mass="25966">MTDPGIARPGYDRVLLKLGGEMFGGGRVGLDPDVVLTVAEQIAEVVATGVQVAVVIGGGNFFRGAELEERGMERARSDYMGMLGTVMNSLALQDFLQKQGVDTRVQTAITMGQVAEPYLPLRAKRHLEKGRVVIFGAGMGMPYFSTDTTAAQRALEIGADVVLMAKAVDGVFSADPRLDADAELYTEITHREVIERGLKVADATAFSLCMDNQMPMLVFNLLIEGNIARAVAGEKIGTLVRS</sequence>
<evidence type="ECO:0000256" key="9">
    <source>
        <dbReference type="ARBA" id="ARBA00022975"/>
    </source>
</evidence>
<dbReference type="GO" id="GO:0033862">
    <property type="term" value="F:UMP kinase activity"/>
    <property type="evidence" value="ECO:0007669"/>
    <property type="project" value="UniProtKB-EC"/>
</dbReference>
<protein>
    <recommendedName>
        <fullName evidence="11">Uridylate kinase</fullName>
        <shortName evidence="11">UK</shortName>
        <ecNumber evidence="11">2.7.4.22</ecNumber>
    </recommendedName>
    <alternativeName>
        <fullName evidence="11">Uridine monophosphate kinase</fullName>
        <shortName evidence="11">UMP kinase</shortName>
        <shortName evidence="11">UMPK</shortName>
    </alternativeName>
</protein>
<gene>
    <name evidence="11 13" type="primary">pyrH</name>
    <name evidence="13" type="ORF">ACFO0B_03940</name>
</gene>
<dbReference type="InterPro" id="IPR036393">
    <property type="entry name" value="AceGlu_kinase-like_sf"/>
</dbReference>
<evidence type="ECO:0000313" key="13">
    <source>
        <dbReference type="EMBL" id="MFC3961134.1"/>
    </source>
</evidence>
<dbReference type="CDD" id="cd04254">
    <property type="entry name" value="AAK_UMPK-PyrH-Ec"/>
    <property type="match status" value="1"/>
</dbReference>
<evidence type="ECO:0000256" key="7">
    <source>
        <dbReference type="ARBA" id="ARBA00022777"/>
    </source>
</evidence>
<evidence type="ECO:0000256" key="3">
    <source>
        <dbReference type="ARBA" id="ARBA00007614"/>
    </source>
</evidence>
<proteinExistence type="inferred from homology"/>
<evidence type="ECO:0000256" key="11">
    <source>
        <dbReference type="HAMAP-Rule" id="MF_01220"/>
    </source>
</evidence>
<dbReference type="RefSeq" id="WP_378610903.1">
    <property type="nucleotide sequence ID" value="NZ_JBHSAX010000004.1"/>
</dbReference>
<feature type="binding site" evidence="11">
    <location>
        <position position="175"/>
    </location>
    <ligand>
        <name>ATP</name>
        <dbReference type="ChEBI" id="CHEBI:30616"/>
    </ligand>
</feature>
<evidence type="ECO:0000256" key="10">
    <source>
        <dbReference type="ARBA" id="ARBA00047767"/>
    </source>
</evidence>
<feature type="binding site" evidence="11">
    <location>
        <position position="78"/>
    </location>
    <ligand>
        <name>UMP</name>
        <dbReference type="ChEBI" id="CHEBI:57865"/>
    </ligand>
</feature>
<feature type="binding site" evidence="11">
    <location>
        <position position="63"/>
    </location>
    <ligand>
        <name>ATP</name>
        <dbReference type="ChEBI" id="CHEBI:30616"/>
    </ligand>
</feature>
<keyword evidence="14" id="KW-1185">Reference proteome</keyword>
<keyword evidence="9 11" id="KW-0665">Pyrimidine biosynthesis</keyword>
<dbReference type="Proteomes" id="UP001595696">
    <property type="component" value="Unassembled WGS sequence"/>
</dbReference>
<comment type="subcellular location">
    <subcellularLocation>
        <location evidence="1 11">Cytoplasm</location>
    </subcellularLocation>
</comment>
<name>A0ABV8DN08_9NOCA</name>
<feature type="domain" description="Aspartate/glutamate/uridylate kinase" evidence="12">
    <location>
        <begin position="13"/>
        <end position="220"/>
    </location>
</feature>
<dbReference type="PIRSF" id="PIRSF005650">
    <property type="entry name" value="Uridylate_kin"/>
    <property type="match status" value="1"/>
</dbReference>
<evidence type="ECO:0000256" key="1">
    <source>
        <dbReference type="ARBA" id="ARBA00004496"/>
    </source>
</evidence>
<organism evidence="13 14">
    <name type="scientific">Nocardia jiangsuensis</name>
    <dbReference type="NCBI Taxonomy" id="1691563"/>
    <lineage>
        <taxon>Bacteria</taxon>
        <taxon>Bacillati</taxon>
        <taxon>Actinomycetota</taxon>
        <taxon>Actinomycetes</taxon>
        <taxon>Mycobacteriales</taxon>
        <taxon>Nocardiaceae</taxon>
        <taxon>Nocardia</taxon>
    </lineage>
</organism>
<keyword evidence="5 11" id="KW-0808">Transferase</keyword>
<feature type="binding site" evidence="11">
    <location>
        <begin position="17"/>
        <end position="20"/>
    </location>
    <ligand>
        <name>ATP</name>
        <dbReference type="ChEBI" id="CHEBI:30616"/>
    </ligand>
</feature>
<keyword evidence="4 11" id="KW-0963">Cytoplasm</keyword>
<evidence type="ECO:0000256" key="8">
    <source>
        <dbReference type="ARBA" id="ARBA00022840"/>
    </source>
</evidence>
<feature type="binding site" evidence="11">
    <location>
        <begin position="139"/>
        <end position="146"/>
    </location>
    <ligand>
        <name>UMP</name>
        <dbReference type="ChEBI" id="CHEBI:57865"/>
    </ligand>
</feature>
<evidence type="ECO:0000313" key="14">
    <source>
        <dbReference type="Proteomes" id="UP001595696"/>
    </source>
</evidence>
<dbReference type="EMBL" id="JBHSAX010000004">
    <property type="protein sequence ID" value="MFC3961134.1"/>
    <property type="molecule type" value="Genomic_DNA"/>
</dbReference>
<dbReference type="InterPro" id="IPR001048">
    <property type="entry name" value="Asp/Glu/Uridylate_kinase"/>
</dbReference>
<keyword evidence="6 11" id="KW-0547">Nucleotide-binding</keyword>
<comment type="caution">
    <text evidence="11">Lacks conserved residue(s) required for the propagation of feature annotation.</text>
</comment>
<comment type="activity regulation">
    <text evidence="11">Inhibited by UTP.</text>
</comment>
<feature type="binding site" evidence="11">
    <location>
        <position position="172"/>
    </location>
    <ligand>
        <name>ATP</name>
        <dbReference type="ChEBI" id="CHEBI:30616"/>
    </ligand>
</feature>
<dbReference type="InterPro" id="IPR011817">
    <property type="entry name" value="Uridylate_kinase"/>
</dbReference>
<keyword evidence="8 11" id="KW-0067">ATP-binding</keyword>
<dbReference type="SUPFAM" id="SSF53633">
    <property type="entry name" value="Carbamate kinase-like"/>
    <property type="match status" value="1"/>
</dbReference>
<keyword evidence="7 11" id="KW-0418">Kinase</keyword>
<comment type="pathway">
    <text evidence="2 11">Pyrimidine metabolism; CTP biosynthesis via de novo pathway; UDP from UMP (UMPK route): step 1/1.</text>
</comment>
<feature type="binding site" evidence="11">
    <location>
        <position position="58"/>
    </location>
    <ligand>
        <name>UMP</name>
        <dbReference type="ChEBI" id="CHEBI:57865"/>
    </ligand>
</feature>
<comment type="similarity">
    <text evidence="3 11">Belongs to the UMP kinase family.</text>
</comment>
<accession>A0ABV8DN08</accession>
<evidence type="ECO:0000256" key="5">
    <source>
        <dbReference type="ARBA" id="ARBA00022679"/>
    </source>
</evidence>
<dbReference type="HAMAP" id="MF_01220_B">
    <property type="entry name" value="PyrH_B"/>
    <property type="match status" value="1"/>
</dbReference>
<dbReference type="Pfam" id="PF00696">
    <property type="entry name" value="AA_kinase"/>
    <property type="match status" value="1"/>
</dbReference>
<evidence type="ECO:0000256" key="2">
    <source>
        <dbReference type="ARBA" id="ARBA00004791"/>
    </source>
</evidence>
<reference evidence="14" key="1">
    <citation type="journal article" date="2019" name="Int. J. Syst. Evol. Microbiol.">
        <title>The Global Catalogue of Microorganisms (GCM) 10K type strain sequencing project: providing services to taxonomists for standard genome sequencing and annotation.</title>
        <authorList>
            <consortium name="The Broad Institute Genomics Platform"/>
            <consortium name="The Broad Institute Genome Sequencing Center for Infectious Disease"/>
            <person name="Wu L."/>
            <person name="Ma J."/>
        </authorList>
    </citation>
    <scope>NUCLEOTIDE SEQUENCE [LARGE SCALE GENOMIC DNA]</scope>
    <source>
        <strain evidence="14">CGMCC 4.7330</strain>
    </source>
</reference>
<evidence type="ECO:0000256" key="6">
    <source>
        <dbReference type="ARBA" id="ARBA00022741"/>
    </source>
</evidence>
<dbReference type="EC" id="2.7.4.22" evidence="11"/>
<comment type="catalytic activity">
    <reaction evidence="10 11">
        <text>UMP + ATP = UDP + ADP</text>
        <dbReference type="Rhea" id="RHEA:24400"/>
        <dbReference type="ChEBI" id="CHEBI:30616"/>
        <dbReference type="ChEBI" id="CHEBI:57865"/>
        <dbReference type="ChEBI" id="CHEBI:58223"/>
        <dbReference type="ChEBI" id="CHEBI:456216"/>
        <dbReference type="EC" id="2.7.4.22"/>
    </reaction>
</comment>
<evidence type="ECO:0000256" key="4">
    <source>
        <dbReference type="ARBA" id="ARBA00022490"/>
    </source>
</evidence>
<dbReference type="InterPro" id="IPR015963">
    <property type="entry name" value="Uridylate_kinase_bac"/>
</dbReference>
<feature type="binding site" evidence="11">
    <location>
        <position position="59"/>
    </location>
    <ligand>
        <name>ATP</name>
        <dbReference type="ChEBI" id="CHEBI:30616"/>
    </ligand>
</feature>
<evidence type="ECO:0000259" key="12">
    <source>
        <dbReference type="Pfam" id="PF00696"/>
    </source>
</evidence>
<dbReference type="NCBIfam" id="TIGR02075">
    <property type="entry name" value="pyrH_bact"/>
    <property type="match status" value="1"/>
</dbReference>
<dbReference type="Gene3D" id="3.40.1160.10">
    <property type="entry name" value="Acetylglutamate kinase-like"/>
    <property type="match status" value="1"/>
</dbReference>
<comment type="subunit">
    <text evidence="11">Homohexamer.</text>
</comment>
<comment type="caution">
    <text evidence="13">The sequence shown here is derived from an EMBL/GenBank/DDBJ whole genome shotgun (WGS) entry which is preliminary data.</text>
</comment>